<reference evidence="1" key="1">
    <citation type="journal article" date="2015" name="Nature">
        <title>Complex archaea that bridge the gap between prokaryotes and eukaryotes.</title>
        <authorList>
            <person name="Spang A."/>
            <person name="Saw J.H."/>
            <person name="Jorgensen S.L."/>
            <person name="Zaremba-Niedzwiedzka K."/>
            <person name="Martijn J."/>
            <person name="Lind A.E."/>
            <person name="van Eijk R."/>
            <person name="Schleper C."/>
            <person name="Guy L."/>
            <person name="Ettema T.J."/>
        </authorList>
    </citation>
    <scope>NUCLEOTIDE SEQUENCE</scope>
</reference>
<dbReference type="CDD" id="cd00085">
    <property type="entry name" value="HNHc"/>
    <property type="match status" value="1"/>
</dbReference>
<dbReference type="InterPro" id="IPR003615">
    <property type="entry name" value="HNH_nuc"/>
</dbReference>
<dbReference type="AlphaFoldDB" id="A0A0F9KFK2"/>
<protein>
    <recommendedName>
        <fullName evidence="2">HNH domain-containing protein</fullName>
    </recommendedName>
</protein>
<name>A0A0F9KFK2_9ZZZZ</name>
<comment type="caution">
    <text evidence="1">The sequence shown here is derived from an EMBL/GenBank/DDBJ whole genome shotgun (WGS) entry which is preliminary data.</text>
</comment>
<proteinExistence type="predicted"/>
<organism evidence="1">
    <name type="scientific">marine sediment metagenome</name>
    <dbReference type="NCBI Taxonomy" id="412755"/>
    <lineage>
        <taxon>unclassified sequences</taxon>
        <taxon>metagenomes</taxon>
        <taxon>ecological metagenomes</taxon>
    </lineage>
</organism>
<gene>
    <name evidence="1" type="ORF">LCGC14_1336970</name>
</gene>
<dbReference type="Gene3D" id="1.10.30.50">
    <property type="match status" value="1"/>
</dbReference>
<dbReference type="EMBL" id="LAZR01008137">
    <property type="protein sequence ID" value="KKM80723.1"/>
    <property type="molecule type" value="Genomic_DNA"/>
</dbReference>
<sequence>MVGKLERLAIWNAYNRKCLYCDIPVPRISDMHIDHIFSEDLEEKPEEFEQVTLQYDLPSDFDLQEYYNLACSCGPCNRKKSNKRREKQVMLTYYSIAKEKEPIIKDLIKKYKDNIKTSNLLASIGTLLETKFLRPKEVVEFIHIVEEMVKKVHNPVTITFTIFKEEYEKHDPYHNWCDEYLNEIINKIKNNLSCLYAICEDDRDGEGFGVRIAFWGLNWQEFSENFSPQILDWDIVEVMNFHDFYQRSAADLFFNLEND</sequence>
<accession>A0A0F9KFK2</accession>
<evidence type="ECO:0000313" key="1">
    <source>
        <dbReference type="EMBL" id="KKM80723.1"/>
    </source>
</evidence>
<evidence type="ECO:0008006" key="2">
    <source>
        <dbReference type="Google" id="ProtNLM"/>
    </source>
</evidence>